<evidence type="ECO:0000256" key="2">
    <source>
        <dbReference type="ARBA" id="ARBA00005992"/>
    </source>
</evidence>
<keyword evidence="4 7" id="KW-0133">Cell shape</keyword>
<dbReference type="GO" id="GO:0008360">
    <property type="term" value="P:regulation of cell shape"/>
    <property type="evidence" value="ECO:0007669"/>
    <property type="project" value="UniProtKB-UniRule"/>
</dbReference>
<dbReference type="EMBL" id="CP025682">
    <property type="protein sequence ID" value="AUN95312.1"/>
    <property type="molecule type" value="Genomic_DNA"/>
</dbReference>
<dbReference type="GO" id="GO:0004180">
    <property type="term" value="F:carboxypeptidase activity"/>
    <property type="evidence" value="ECO:0007669"/>
    <property type="project" value="UniProtKB-ARBA"/>
</dbReference>
<dbReference type="GO" id="GO:0016740">
    <property type="term" value="F:transferase activity"/>
    <property type="evidence" value="ECO:0007669"/>
    <property type="project" value="UniProtKB-KW"/>
</dbReference>
<dbReference type="Proteomes" id="UP000242205">
    <property type="component" value="Chromosome"/>
</dbReference>
<dbReference type="UniPathway" id="UPA00219"/>
<dbReference type="InterPro" id="IPR045380">
    <property type="entry name" value="LD_TPept_scaffold_dom"/>
</dbReference>
<dbReference type="Pfam" id="PF01471">
    <property type="entry name" value="PG_binding_1"/>
    <property type="match status" value="1"/>
</dbReference>
<evidence type="ECO:0000256" key="8">
    <source>
        <dbReference type="SAM" id="SignalP"/>
    </source>
</evidence>
<keyword evidence="6 7" id="KW-0961">Cell wall biogenesis/degradation</keyword>
<dbReference type="InterPro" id="IPR036366">
    <property type="entry name" value="PGBDSf"/>
</dbReference>
<evidence type="ECO:0000256" key="3">
    <source>
        <dbReference type="ARBA" id="ARBA00022679"/>
    </source>
</evidence>
<evidence type="ECO:0000256" key="5">
    <source>
        <dbReference type="ARBA" id="ARBA00022984"/>
    </source>
</evidence>
<keyword evidence="8" id="KW-0732">Signal</keyword>
<evidence type="ECO:0000256" key="6">
    <source>
        <dbReference type="ARBA" id="ARBA00023316"/>
    </source>
</evidence>
<evidence type="ECO:0000259" key="9">
    <source>
        <dbReference type="PROSITE" id="PS52029"/>
    </source>
</evidence>
<dbReference type="Pfam" id="PF20142">
    <property type="entry name" value="Scaffold"/>
    <property type="match status" value="1"/>
</dbReference>
<feature type="signal peptide" evidence="8">
    <location>
        <begin position="1"/>
        <end position="18"/>
    </location>
</feature>
<proteinExistence type="inferred from homology"/>
<dbReference type="RefSeq" id="WP_102247361.1">
    <property type="nucleotide sequence ID" value="NZ_CP025682.1"/>
</dbReference>
<dbReference type="InterPro" id="IPR005490">
    <property type="entry name" value="LD_TPept_cat_dom"/>
</dbReference>
<evidence type="ECO:0000256" key="7">
    <source>
        <dbReference type="PROSITE-ProRule" id="PRU01373"/>
    </source>
</evidence>
<evidence type="ECO:0000313" key="11">
    <source>
        <dbReference type="Proteomes" id="UP000242205"/>
    </source>
</evidence>
<dbReference type="InterPro" id="IPR052905">
    <property type="entry name" value="LD-transpeptidase_YkuD-like"/>
</dbReference>
<dbReference type="InterPro" id="IPR038063">
    <property type="entry name" value="Transpep_catalytic_dom"/>
</dbReference>
<protein>
    <submittedName>
        <fullName evidence="10">Murein L,D-transpeptidase</fullName>
    </submittedName>
</protein>
<dbReference type="InterPro" id="IPR036365">
    <property type="entry name" value="PGBD-like_sf"/>
</dbReference>
<dbReference type="OrthoDB" id="9778545at2"/>
<evidence type="ECO:0000313" key="10">
    <source>
        <dbReference type="EMBL" id="AUN95312.1"/>
    </source>
</evidence>
<dbReference type="GO" id="GO:0071555">
    <property type="term" value="P:cell wall organization"/>
    <property type="evidence" value="ECO:0007669"/>
    <property type="project" value="UniProtKB-UniRule"/>
</dbReference>
<feature type="domain" description="L,D-TPase catalytic" evidence="9">
    <location>
        <begin position="269"/>
        <end position="441"/>
    </location>
</feature>
<dbReference type="SUPFAM" id="SSF47090">
    <property type="entry name" value="PGBD-like"/>
    <property type="match status" value="1"/>
</dbReference>
<comment type="similarity">
    <text evidence="2">Belongs to the YkuD family.</text>
</comment>
<dbReference type="KEGG" id="atw:C0099_10460"/>
<evidence type="ECO:0000256" key="4">
    <source>
        <dbReference type="ARBA" id="ARBA00022960"/>
    </source>
</evidence>
<dbReference type="AlphaFoldDB" id="A0A2I6S7T3"/>
<keyword evidence="5 7" id="KW-0573">Peptidoglycan synthesis</keyword>
<sequence>MLRSALVFLFTVSLTAAAADDGRVARFLAAADQTPLWTSARLESLATAIADLADDGLDPAGYGLDAIRRLVVTPPASPAERACAETLATRAWLAALDDLARGQLAPQDADPMWRIDGAPLPATVETLVETALAGLDNPLAALDATRPAHPAYHALREAHAWLRDIAHAEPAVLAAGSSLRAGDTHARVAVVRARLAWLGYASGDILNDYMDASLEATVRAFQRDHALETDGVVGPRTRAALNLDADQRLARVRANLERWRQLAADLRDPQVRVDTGAATVTLVRDGRITWFSRVQVGRRDRPTPLLRSSITRLSFNPPWYVPPTILRQDKLPEIRDNPDALEQGRLRVFDMDGTELDPATVDWNEPGAIRLRQDPGPHNALGQVAIRFPNPYAVYLHDTPSQQLFSSWQRNFSSGCVRVEGAVDLAEALLGSDRGSEQVTAWLADTRTREVSLSEPVSILVTYFGAGVEDGRLQLRPDVYGHDARLAAALAQRRTEPQPACLP</sequence>
<dbReference type="PROSITE" id="PS52029">
    <property type="entry name" value="LD_TPASE"/>
    <property type="match status" value="1"/>
</dbReference>
<organism evidence="10 11">
    <name type="scientific">Pseudazoarcus pumilus</name>
    <dbReference type="NCBI Taxonomy" id="2067960"/>
    <lineage>
        <taxon>Bacteria</taxon>
        <taxon>Pseudomonadati</taxon>
        <taxon>Pseudomonadota</taxon>
        <taxon>Betaproteobacteria</taxon>
        <taxon>Rhodocyclales</taxon>
        <taxon>Zoogloeaceae</taxon>
        <taxon>Pseudazoarcus</taxon>
    </lineage>
</organism>
<dbReference type="PANTHER" id="PTHR41533">
    <property type="entry name" value="L,D-TRANSPEPTIDASE HI_1667-RELATED"/>
    <property type="match status" value="1"/>
</dbReference>
<dbReference type="SUPFAM" id="SSF141523">
    <property type="entry name" value="L,D-transpeptidase catalytic domain-like"/>
    <property type="match status" value="1"/>
</dbReference>
<dbReference type="Gene3D" id="2.40.440.10">
    <property type="entry name" value="L,D-transpeptidase catalytic domain-like"/>
    <property type="match status" value="1"/>
</dbReference>
<dbReference type="GO" id="GO:0009252">
    <property type="term" value="P:peptidoglycan biosynthetic process"/>
    <property type="evidence" value="ECO:0007669"/>
    <property type="project" value="UniProtKB-UniPathway"/>
</dbReference>
<dbReference type="InterPro" id="IPR002477">
    <property type="entry name" value="Peptidoglycan-bd-like"/>
</dbReference>
<dbReference type="Gene3D" id="1.10.101.10">
    <property type="entry name" value="PGBD-like superfamily/PGBD"/>
    <property type="match status" value="1"/>
</dbReference>
<feature type="active site" description="Proton donor/acceptor" evidence="7">
    <location>
        <position position="397"/>
    </location>
</feature>
<feature type="chain" id="PRO_5014407424" evidence="8">
    <location>
        <begin position="19"/>
        <end position="503"/>
    </location>
</feature>
<gene>
    <name evidence="10" type="ORF">C0099_10460</name>
</gene>
<accession>A0A2I6S7T3</accession>
<keyword evidence="11" id="KW-1185">Reference proteome</keyword>
<name>A0A2I6S7T3_9RHOO</name>
<dbReference type="PANTHER" id="PTHR41533:SF2">
    <property type="entry name" value="BLR7131 PROTEIN"/>
    <property type="match status" value="1"/>
</dbReference>
<keyword evidence="3" id="KW-0808">Transferase</keyword>
<dbReference type="CDD" id="cd16913">
    <property type="entry name" value="YkuD_like"/>
    <property type="match status" value="1"/>
</dbReference>
<dbReference type="Pfam" id="PF03734">
    <property type="entry name" value="YkuD"/>
    <property type="match status" value="1"/>
</dbReference>
<feature type="active site" description="Nucleophile" evidence="7">
    <location>
        <position position="416"/>
    </location>
</feature>
<reference evidence="10 11" key="1">
    <citation type="submission" date="2018-01" db="EMBL/GenBank/DDBJ databases">
        <authorList>
            <person name="Fu G.-Y."/>
        </authorList>
    </citation>
    <scope>NUCLEOTIDE SEQUENCE [LARGE SCALE GENOMIC DNA]</scope>
    <source>
        <strain evidence="10 11">SY39</strain>
    </source>
</reference>
<evidence type="ECO:0000256" key="1">
    <source>
        <dbReference type="ARBA" id="ARBA00004752"/>
    </source>
</evidence>
<comment type="pathway">
    <text evidence="1 7">Cell wall biogenesis; peptidoglycan biosynthesis.</text>
</comment>